<reference evidence="5 6" key="1">
    <citation type="journal article" date="2019" name="Int. J. Syst. Evol. Microbiol.">
        <title>The Global Catalogue of Microorganisms (GCM) 10K type strain sequencing project: providing services to taxonomists for standard genome sequencing and annotation.</title>
        <authorList>
            <consortium name="The Broad Institute Genomics Platform"/>
            <consortium name="The Broad Institute Genome Sequencing Center for Infectious Disease"/>
            <person name="Wu L."/>
            <person name="Ma J."/>
        </authorList>
    </citation>
    <scope>NUCLEOTIDE SEQUENCE [LARGE SCALE GENOMIC DNA]</scope>
    <source>
        <strain evidence="5 6">XZYJT29</strain>
    </source>
</reference>
<feature type="domain" description="PAS" evidence="3">
    <location>
        <begin position="386"/>
        <end position="456"/>
    </location>
</feature>
<keyword evidence="1" id="KW-0597">Phosphoprotein</keyword>
<accession>A0ABD5Y7L5</accession>
<dbReference type="RefSeq" id="WP_274322786.1">
    <property type="nucleotide sequence ID" value="NZ_CP118158.1"/>
</dbReference>
<dbReference type="AlphaFoldDB" id="A0ABD5Y7L5"/>
<evidence type="ECO:0000259" key="3">
    <source>
        <dbReference type="PROSITE" id="PS50112"/>
    </source>
</evidence>
<sequence length="724" mass="79654">MTGSDDDTDDGGEDSDGSAVVILHLDPDETVRSRLAAVIDESDDDVTYEGTGDVERARERLDEGDVDVLVVEPDAPTDVTDLVTDATVPVAIYTGLEPNHVDPAVSGAADTLVEKWTAEEGLDFVVEKLLGAVRTAAEPESRFTRAFDRVDPDTQSSSSYLVYEDGTVIWETATLEEIFDRRNVSVTLPETPNFYKQLSAALTHDPEAIRTIRGTDVPEEPTRFTVPTADSEACFRYSEHEFPETVGPLRLVVVEDVTWSARSDARYELLELLDRHVQDGISVVDANGRVQYHNESFADLLGYEEMVGEHTASFMADGELASGQRLIQRLRTTSQDSGVIDMTFETADGDERTLAVHFSVREDDDGYEGLVNVARDVTERRDHERTLERYRRLVESAGDPMYVVDDDCRIEICNEALASLFGRSREALDGARLAEFVPDEAVERTRAALDRARETGESVTCELQLQDADGEVRQFEATVAGLGDAEAAGSVGILHEVTERERREDELDLLKQVLTRVLRHDVRTGLTVVRGQAEVLAERTTGEERRMAETIVDRSEELVATAEKARAIERVIDSDEGRVTLDLRSVVNRSVANVSAAHSAAEYDVRITEQVPVHVHRAFPYAVENLIENAVTHCEDDASVTVSATADDGTVALRIDDDGPGISQEELDVLDEREETPLKHGTGVGLWLVSWVVERSGGELSFDTDGEGTTVTLRLDAGDAEDLA</sequence>
<dbReference type="SUPFAM" id="SSF55874">
    <property type="entry name" value="ATPase domain of HSP90 chaperone/DNA topoisomerase II/histidine kinase"/>
    <property type="match status" value="1"/>
</dbReference>
<dbReference type="InterPro" id="IPR003594">
    <property type="entry name" value="HATPase_dom"/>
</dbReference>
<dbReference type="SMART" id="SM00086">
    <property type="entry name" value="PAC"/>
    <property type="match status" value="2"/>
</dbReference>
<dbReference type="InterPro" id="IPR036890">
    <property type="entry name" value="HATPase_C_sf"/>
</dbReference>
<evidence type="ECO:0000313" key="6">
    <source>
        <dbReference type="Proteomes" id="UP001596432"/>
    </source>
</evidence>
<dbReference type="EMBL" id="JBHTAS010000001">
    <property type="protein sequence ID" value="MFC7141709.1"/>
    <property type="molecule type" value="Genomic_DNA"/>
</dbReference>
<feature type="domain" description="PAC" evidence="4">
    <location>
        <begin position="338"/>
        <end position="389"/>
    </location>
</feature>
<dbReference type="Gene3D" id="3.30.565.10">
    <property type="entry name" value="Histidine kinase-like ATPase, C-terminal domain"/>
    <property type="match status" value="1"/>
</dbReference>
<dbReference type="CDD" id="cd00130">
    <property type="entry name" value="PAS"/>
    <property type="match status" value="2"/>
</dbReference>
<dbReference type="PROSITE" id="PS50112">
    <property type="entry name" value="PAS"/>
    <property type="match status" value="2"/>
</dbReference>
<dbReference type="SMART" id="SM00091">
    <property type="entry name" value="PAS"/>
    <property type="match status" value="2"/>
</dbReference>
<dbReference type="InterPro" id="IPR004358">
    <property type="entry name" value="Sig_transdc_His_kin-like_C"/>
</dbReference>
<dbReference type="CDD" id="cd00082">
    <property type="entry name" value="HisKA"/>
    <property type="match status" value="1"/>
</dbReference>
<organism evidence="5 6">
    <name type="scientific">Halosimplex aquaticum</name>
    <dbReference type="NCBI Taxonomy" id="3026162"/>
    <lineage>
        <taxon>Archaea</taxon>
        <taxon>Methanobacteriati</taxon>
        <taxon>Methanobacteriota</taxon>
        <taxon>Stenosarchaea group</taxon>
        <taxon>Halobacteria</taxon>
        <taxon>Halobacteriales</taxon>
        <taxon>Haloarculaceae</taxon>
        <taxon>Halosimplex</taxon>
    </lineage>
</organism>
<dbReference type="GeneID" id="78822029"/>
<protein>
    <submittedName>
        <fullName evidence="5">PAS domain S-box protein</fullName>
    </submittedName>
</protein>
<dbReference type="SMART" id="SM00387">
    <property type="entry name" value="HATPase_c"/>
    <property type="match status" value="1"/>
</dbReference>
<dbReference type="CDD" id="cd00075">
    <property type="entry name" value="HATPase"/>
    <property type="match status" value="1"/>
</dbReference>
<dbReference type="InterPro" id="IPR000014">
    <property type="entry name" value="PAS"/>
</dbReference>
<dbReference type="InterPro" id="IPR005467">
    <property type="entry name" value="His_kinase_dom"/>
</dbReference>
<dbReference type="InterPro" id="IPR035965">
    <property type="entry name" value="PAS-like_dom_sf"/>
</dbReference>
<evidence type="ECO:0000256" key="1">
    <source>
        <dbReference type="ARBA" id="ARBA00022553"/>
    </source>
</evidence>
<feature type="domain" description="Histidine kinase" evidence="2">
    <location>
        <begin position="517"/>
        <end position="719"/>
    </location>
</feature>
<dbReference type="InterPro" id="IPR013656">
    <property type="entry name" value="PAS_4"/>
</dbReference>
<dbReference type="InterPro" id="IPR000700">
    <property type="entry name" value="PAS-assoc_C"/>
</dbReference>
<evidence type="ECO:0000313" key="5">
    <source>
        <dbReference type="EMBL" id="MFC7141709.1"/>
    </source>
</evidence>
<dbReference type="PROSITE" id="PS50113">
    <property type="entry name" value="PAC"/>
    <property type="match status" value="1"/>
</dbReference>
<proteinExistence type="predicted"/>
<feature type="domain" description="PAS" evidence="3">
    <location>
        <begin position="265"/>
        <end position="305"/>
    </location>
</feature>
<dbReference type="NCBIfam" id="TIGR00229">
    <property type="entry name" value="sensory_box"/>
    <property type="match status" value="2"/>
</dbReference>
<dbReference type="SUPFAM" id="SSF55785">
    <property type="entry name" value="PYP-like sensor domain (PAS domain)"/>
    <property type="match status" value="2"/>
</dbReference>
<name>A0ABD5Y7L5_9EURY</name>
<keyword evidence="6" id="KW-1185">Reference proteome</keyword>
<dbReference type="Proteomes" id="UP001596432">
    <property type="component" value="Unassembled WGS sequence"/>
</dbReference>
<dbReference type="Pfam" id="PF02518">
    <property type="entry name" value="HATPase_c"/>
    <property type="match status" value="1"/>
</dbReference>
<evidence type="ECO:0000259" key="2">
    <source>
        <dbReference type="PROSITE" id="PS50109"/>
    </source>
</evidence>
<dbReference type="PROSITE" id="PS50109">
    <property type="entry name" value="HIS_KIN"/>
    <property type="match status" value="1"/>
</dbReference>
<dbReference type="PRINTS" id="PR00344">
    <property type="entry name" value="BCTRLSENSOR"/>
</dbReference>
<evidence type="ECO:0000259" key="4">
    <source>
        <dbReference type="PROSITE" id="PS50113"/>
    </source>
</evidence>
<comment type="caution">
    <text evidence="5">The sequence shown here is derived from an EMBL/GenBank/DDBJ whole genome shotgun (WGS) entry which is preliminary data.</text>
</comment>
<dbReference type="InterPro" id="IPR001610">
    <property type="entry name" value="PAC"/>
</dbReference>
<dbReference type="InterPro" id="IPR003661">
    <property type="entry name" value="HisK_dim/P_dom"/>
</dbReference>
<dbReference type="Pfam" id="PF08448">
    <property type="entry name" value="PAS_4"/>
    <property type="match status" value="2"/>
</dbReference>
<dbReference type="Gene3D" id="3.30.450.20">
    <property type="entry name" value="PAS domain"/>
    <property type="match status" value="2"/>
</dbReference>
<gene>
    <name evidence="5" type="ORF">ACFQMA_17955</name>
</gene>
<dbReference type="PANTHER" id="PTHR43065">
    <property type="entry name" value="SENSOR HISTIDINE KINASE"/>
    <property type="match status" value="1"/>
</dbReference>